<evidence type="ECO:0000313" key="4">
    <source>
        <dbReference type="Proteomes" id="UP001176940"/>
    </source>
</evidence>
<evidence type="ECO:0000259" key="1">
    <source>
        <dbReference type="Pfam" id="PF23440"/>
    </source>
</evidence>
<evidence type="ECO:0000313" key="3">
    <source>
        <dbReference type="EMBL" id="CAJ0942359.1"/>
    </source>
</evidence>
<dbReference type="InterPro" id="IPR055392">
    <property type="entry name" value="BROMI_C"/>
</dbReference>
<proteinExistence type="predicted"/>
<evidence type="ECO:0000259" key="2">
    <source>
        <dbReference type="Pfam" id="PF25787"/>
    </source>
</evidence>
<dbReference type="Pfam" id="PF23440">
    <property type="entry name" value="BROMI_C"/>
    <property type="match status" value="1"/>
</dbReference>
<dbReference type="InterPro" id="IPR057667">
    <property type="entry name" value="HTH_SB"/>
</dbReference>
<feature type="domain" description="Sleeping Beauty transposase HTH" evidence="2">
    <location>
        <begin position="123"/>
        <end position="172"/>
    </location>
</feature>
<dbReference type="Pfam" id="PF25787">
    <property type="entry name" value="HTH_SB"/>
    <property type="match status" value="1"/>
</dbReference>
<dbReference type="InterPro" id="IPR036397">
    <property type="entry name" value="RNaseH_sf"/>
</dbReference>
<feature type="domain" description="BROMI C-terminal Rab TBC-like" evidence="1">
    <location>
        <begin position="1"/>
        <end position="85"/>
    </location>
</feature>
<dbReference type="Proteomes" id="UP001176940">
    <property type="component" value="Unassembled WGS sequence"/>
</dbReference>
<keyword evidence="4" id="KW-1185">Reference proteome</keyword>
<protein>
    <recommendedName>
        <fullName evidence="5">Transposase</fullName>
    </recommendedName>
</protein>
<accession>A0ABN9LP95</accession>
<evidence type="ECO:0008006" key="5">
    <source>
        <dbReference type="Google" id="ProtNLM"/>
    </source>
</evidence>
<dbReference type="Gene3D" id="3.30.420.10">
    <property type="entry name" value="Ribonuclease H-like superfamily/Ribonuclease H"/>
    <property type="match status" value="1"/>
</dbReference>
<dbReference type="EMBL" id="CAUEEQ010019936">
    <property type="protein sequence ID" value="CAJ0942359.1"/>
    <property type="molecule type" value="Genomic_DNA"/>
</dbReference>
<gene>
    <name evidence="3" type="ORF">RIMI_LOCUS9565456</name>
</gene>
<sequence length="295" mass="33812">MFLIMSGDCDKTFTFLQKFSSLLTSAYLWLPRLHISKHFPVDIRVAGIHPIYFCTAYYVEMLMKTEVPLVFSAFRMSGFTPSQYSDTFSKKSSSTPKPKIYKSSLKLLSTDSIIQSDSNIYNMGKTKELYKDVRDKITDLHKAGMGYKTISKTLGEKETTVVAIVTLLKKSHVQAPLKFANEHLDDSLSDWAKVLWSDETTEVFGNNSTHRVWRKRNAAYDPKNIVPTVNHMFWGCFSAKGIGILYRINGRIDGAMYHRILSDNLLPYFRTLKMGRSWVFQQDNDPKHTAKATKE</sequence>
<reference evidence="3" key="1">
    <citation type="submission" date="2023-07" db="EMBL/GenBank/DDBJ databases">
        <authorList>
            <person name="Stuckert A."/>
        </authorList>
    </citation>
    <scope>NUCLEOTIDE SEQUENCE</scope>
</reference>
<name>A0ABN9LP95_9NEOB</name>
<comment type="caution">
    <text evidence="3">The sequence shown here is derived from an EMBL/GenBank/DDBJ whole genome shotgun (WGS) entry which is preliminary data.</text>
</comment>
<organism evidence="3 4">
    <name type="scientific">Ranitomeya imitator</name>
    <name type="common">mimic poison frog</name>
    <dbReference type="NCBI Taxonomy" id="111125"/>
    <lineage>
        <taxon>Eukaryota</taxon>
        <taxon>Metazoa</taxon>
        <taxon>Chordata</taxon>
        <taxon>Craniata</taxon>
        <taxon>Vertebrata</taxon>
        <taxon>Euteleostomi</taxon>
        <taxon>Amphibia</taxon>
        <taxon>Batrachia</taxon>
        <taxon>Anura</taxon>
        <taxon>Neobatrachia</taxon>
        <taxon>Hyloidea</taxon>
        <taxon>Dendrobatidae</taxon>
        <taxon>Dendrobatinae</taxon>
        <taxon>Ranitomeya</taxon>
    </lineage>
</organism>